<evidence type="ECO:0000313" key="3">
    <source>
        <dbReference type="Proteomes" id="UP000027135"/>
    </source>
</evidence>
<proteinExistence type="predicted"/>
<feature type="signal peptide" evidence="1">
    <location>
        <begin position="1"/>
        <end position="16"/>
    </location>
</feature>
<keyword evidence="3" id="KW-1185">Reference proteome</keyword>
<protein>
    <submittedName>
        <fullName evidence="2">Uncharacterized protein</fullName>
    </submittedName>
</protein>
<reference evidence="2 3" key="1">
    <citation type="journal article" date="2014" name="Nat. Commun.">
        <title>Molecular traces of alternative social organization in a termite genome.</title>
        <authorList>
            <person name="Terrapon N."/>
            <person name="Li C."/>
            <person name="Robertson H.M."/>
            <person name="Ji L."/>
            <person name="Meng X."/>
            <person name="Booth W."/>
            <person name="Chen Z."/>
            <person name="Childers C.P."/>
            <person name="Glastad K.M."/>
            <person name="Gokhale K."/>
            <person name="Gowin J."/>
            <person name="Gronenberg W."/>
            <person name="Hermansen R.A."/>
            <person name="Hu H."/>
            <person name="Hunt B.G."/>
            <person name="Huylmans A.K."/>
            <person name="Khalil S.M."/>
            <person name="Mitchell R.D."/>
            <person name="Munoz-Torres M.C."/>
            <person name="Mustard J.A."/>
            <person name="Pan H."/>
            <person name="Reese J.T."/>
            <person name="Scharf M.E."/>
            <person name="Sun F."/>
            <person name="Vogel H."/>
            <person name="Xiao J."/>
            <person name="Yang W."/>
            <person name="Yang Z."/>
            <person name="Yang Z."/>
            <person name="Zhou J."/>
            <person name="Zhu J."/>
            <person name="Brent C.S."/>
            <person name="Elsik C.G."/>
            <person name="Goodisman M.A."/>
            <person name="Liberles D.A."/>
            <person name="Roe R.M."/>
            <person name="Vargo E.L."/>
            <person name="Vilcinskas A."/>
            <person name="Wang J."/>
            <person name="Bornberg-Bauer E."/>
            <person name="Korb J."/>
            <person name="Zhang G."/>
            <person name="Liebig J."/>
        </authorList>
    </citation>
    <scope>NUCLEOTIDE SEQUENCE [LARGE SCALE GENOMIC DNA]</scope>
    <source>
        <tissue evidence="2">Whole organism</tissue>
    </source>
</reference>
<dbReference type="InParanoid" id="A0A067RGD7"/>
<sequence length="222" mass="24111">MKSCLVFLFALGLTSATETTVKKLTVFGVPGVSSTSDTVGSSFFGLKSVYPYSIPVSANPFIPYNIYYPFVPNVLRSDFQSVPISIRDVYNKPVTMILKSKSGVEGLTAYILENGLSSLAENPETKFIHDLIKTGSEKTAVVVQPTVLSNTPAFRILKDMSVVKLEVPSGIKFSNLVNVISTNMPFVFIHDKEDVSTFESEGLVKVGSLDIADEKVVCASCF</sequence>
<name>A0A067RGD7_ZOONE</name>
<accession>A0A067RGD7</accession>
<dbReference type="EMBL" id="KK852482">
    <property type="protein sequence ID" value="KDR22936.1"/>
    <property type="molecule type" value="Genomic_DNA"/>
</dbReference>
<evidence type="ECO:0000313" key="2">
    <source>
        <dbReference type="EMBL" id="KDR22936.1"/>
    </source>
</evidence>
<dbReference type="Proteomes" id="UP000027135">
    <property type="component" value="Unassembled WGS sequence"/>
</dbReference>
<organism evidence="2 3">
    <name type="scientific">Zootermopsis nevadensis</name>
    <name type="common">Dampwood termite</name>
    <dbReference type="NCBI Taxonomy" id="136037"/>
    <lineage>
        <taxon>Eukaryota</taxon>
        <taxon>Metazoa</taxon>
        <taxon>Ecdysozoa</taxon>
        <taxon>Arthropoda</taxon>
        <taxon>Hexapoda</taxon>
        <taxon>Insecta</taxon>
        <taxon>Pterygota</taxon>
        <taxon>Neoptera</taxon>
        <taxon>Polyneoptera</taxon>
        <taxon>Dictyoptera</taxon>
        <taxon>Blattodea</taxon>
        <taxon>Blattoidea</taxon>
        <taxon>Termitoidae</taxon>
        <taxon>Termopsidae</taxon>
        <taxon>Zootermopsis</taxon>
    </lineage>
</organism>
<feature type="chain" id="PRO_5001648563" evidence="1">
    <location>
        <begin position="17"/>
        <end position="222"/>
    </location>
</feature>
<keyword evidence="1" id="KW-0732">Signal</keyword>
<gene>
    <name evidence="2" type="ORF">L798_14793</name>
</gene>
<dbReference type="AlphaFoldDB" id="A0A067RGD7"/>
<evidence type="ECO:0000256" key="1">
    <source>
        <dbReference type="SAM" id="SignalP"/>
    </source>
</evidence>